<proteinExistence type="inferred from homology"/>
<evidence type="ECO:0000256" key="1">
    <source>
        <dbReference type="ARBA" id="ARBA00010923"/>
    </source>
</evidence>
<organism evidence="6 7">
    <name type="scientific">Candidatus Methylomirabilis lanthanidiphila</name>
    <dbReference type="NCBI Taxonomy" id="2211376"/>
    <lineage>
        <taxon>Bacteria</taxon>
        <taxon>Candidatus Methylomirabilota</taxon>
        <taxon>Candidatus Methylomirabilia</taxon>
        <taxon>Candidatus Methylomirabilales</taxon>
        <taxon>Candidatus Methylomirabilaceae</taxon>
        <taxon>Candidatus Methylomirabilis</taxon>
    </lineage>
</organism>
<keyword evidence="2" id="KW-0680">Restriction system</keyword>
<dbReference type="InterPro" id="IPR000055">
    <property type="entry name" value="Restrct_endonuc_typeI_TRD"/>
</dbReference>
<dbReference type="Pfam" id="PF01420">
    <property type="entry name" value="Methylase_S"/>
    <property type="match status" value="2"/>
</dbReference>
<dbReference type="PANTHER" id="PTHR30408:SF12">
    <property type="entry name" value="TYPE I RESTRICTION ENZYME MJAVIII SPECIFICITY SUBUNIT"/>
    <property type="match status" value="1"/>
</dbReference>
<dbReference type="SUPFAM" id="SSF116734">
    <property type="entry name" value="DNA methylase specificity domain"/>
    <property type="match status" value="2"/>
</dbReference>
<evidence type="ECO:0000313" key="6">
    <source>
        <dbReference type="EMBL" id="VUZ83941.1"/>
    </source>
</evidence>
<keyword evidence="4" id="KW-0175">Coiled coil</keyword>
<keyword evidence="6" id="KW-0378">Hydrolase</keyword>
<keyword evidence="3" id="KW-0238">DNA-binding</keyword>
<dbReference type="Gene3D" id="3.90.220.20">
    <property type="entry name" value="DNA methylase specificity domains"/>
    <property type="match status" value="2"/>
</dbReference>
<evidence type="ECO:0000256" key="4">
    <source>
        <dbReference type="SAM" id="Coils"/>
    </source>
</evidence>
<dbReference type="GO" id="GO:0009307">
    <property type="term" value="P:DNA restriction-modification system"/>
    <property type="evidence" value="ECO:0007669"/>
    <property type="project" value="UniProtKB-KW"/>
</dbReference>
<accession>A0A564ZF40</accession>
<dbReference type="PANTHER" id="PTHR30408">
    <property type="entry name" value="TYPE-1 RESTRICTION ENZYME ECOKI SPECIFICITY PROTEIN"/>
    <property type="match status" value="1"/>
</dbReference>
<dbReference type="InterPro" id="IPR052021">
    <property type="entry name" value="Type-I_RS_S_subunit"/>
</dbReference>
<name>A0A564ZF40_9BACT</name>
<dbReference type="GO" id="GO:0004519">
    <property type="term" value="F:endonuclease activity"/>
    <property type="evidence" value="ECO:0007669"/>
    <property type="project" value="UniProtKB-KW"/>
</dbReference>
<dbReference type="EMBL" id="CABIKM010000004">
    <property type="protein sequence ID" value="VUZ83941.1"/>
    <property type="molecule type" value="Genomic_DNA"/>
</dbReference>
<evidence type="ECO:0000256" key="3">
    <source>
        <dbReference type="ARBA" id="ARBA00023125"/>
    </source>
</evidence>
<evidence type="ECO:0000256" key="2">
    <source>
        <dbReference type="ARBA" id="ARBA00022747"/>
    </source>
</evidence>
<evidence type="ECO:0000259" key="5">
    <source>
        <dbReference type="Pfam" id="PF01420"/>
    </source>
</evidence>
<feature type="coiled-coil region" evidence="4">
    <location>
        <begin position="402"/>
        <end position="429"/>
    </location>
</feature>
<dbReference type="Proteomes" id="UP000334340">
    <property type="component" value="Unassembled WGS sequence"/>
</dbReference>
<keyword evidence="7" id="KW-1185">Reference proteome</keyword>
<keyword evidence="6" id="KW-0540">Nuclease</keyword>
<dbReference type="CDD" id="cd17246">
    <property type="entry name" value="RMtype1_S_SonII-TRD2-CR2_like"/>
    <property type="match status" value="1"/>
</dbReference>
<reference evidence="6 7" key="1">
    <citation type="submission" date="2019-07" db="EMBL/GenBank/DDBJ databases">
        <authorList>
            <person name="Cremers G."/>
        </authorList>
    </citation>
    <scope>NUCLEOTIDE SEQUENCE [LARGE SCALE GENOMIC DNA]</scope>
</reference>
<dbReference type="InterPro" id="IPR044946">
    <property type="entry name" value="Restrct_endonuc_typeI_TRD_sf"/>
</dbReference>
<sequence length="438" mass="48200">MKLSPGYKQTEVGVIPEDWDAGCLGDKSTKVGSGMTPTGGEKVYKQEGRPFLRSQNVGWGTLLMEDIAFIDEATHATFTATEVTLDDVLLNITGASIGRSAVADARVERGNVNQHVCIIRTDQDLLYPRFLNYFLLSKAGQRQIDSFQAGGNRQGLNFGQIRSFRLPIPPLPEQRAIAAALGDVDALLGALAHLIAKKRDLKQAAMQQLLTGQTRLPGFGKGVTSQRTSVGRLPKDWTLTPLKSISTMNGRIGWQGLKQEEFTSVESDPFLITGMNFEDGEIRWGEVYHIPEKRYEEAKPIQLRGGDILMTKDGTIGKLLFVESIPFPGKASLNSHLLVFPPLKDSYVPTFLFYHLSSKRFADYVDLNKSGTTFFGITQEAVGKYQACLPSIDEQTAIAAVLSDMDAEIAALEQRAAKTRALKQGMMQELLTGRTRLV</sequence>
<gene>
    <name evidence="6" type="ORF">MELA_00300</name>
</gene>
<feature type="domain" description="Type I restriction modification DNA specificity" evidence="5">
    <location>
        <begin position="234"/>
        <end position="414"/>
    </location>
</feature>
<keyword evidence="6" id="KW-0255">Endonuclease</keyword>
<protein>
    <submittedName>
        <fullName evidence="6">Restriction endonuclease S subunits</fullName>
    </submittedName>
</protein>
<dbReference type="Gene3D" id="1.10.287.1120">
    <property type="entry name" value="Bipartite methylase S protein"/>
    <property type="match status" value="1"/>
</dbReference>
<dbReference type="AlphaFoldDB" id="A0A564ZF40"/>
<comment type="similarity">
    <text evidence="1">Belongs to the type-I restriction system S methylase family.</text>
</comment>
<feature type="domain" description="Type I restriction modification DNA specificity" evidence="5">
    <location>
        <begin position="17"/>
        <end position="186"/>
    </location>
</feature>
<evidence type="ECO:0000313" key="7">
    <source>
        <dbReference type="Proteomes" id="UP000334340"/>
    </source>
</evidence>
<dbReference type="GO" id="GO:0003677">
    <property type="term" value="F:DNA binding"/>
    <property type="evidence" value="ECO:0007669"/>
    <property type="project" value="UniProtKB-KW"/>
</dbReference>